<dbReference type="Pfam" id="PF00005">
    <property type="entry name" value="ABC_tran"/>
    <property type="match status" value="2"/>
</dbReference>
<evidence type="ECO:0000256" key="3">
    <source>
        <dbReference type="ARBA" id="ARBA00022741"/>
    </source>
</evidence>
<reference evidence="6" key="2">
    <citation type="submission" date="2020-09" db="EMBL/GenBank/DDBJ databases">
        <authorList>
            <person name="Sun Q."/>
            <person name="Zhou Y."/>
        </authorList>
    </citation>
    <scope>NUCLEOTIDE SEQUENCE</scope>
    <source>
        <strain evidence="6">CGMCC 4.7398</strain>
    </source>
</reference>
<keyword evidence="7" id="KW-1185">Reference proteome</keyword>
<accession>A0A919FGQ3</accession>
<dbReference type="CDD" id="cd03257">
    <property type="entry name" value="ABC_NikE_OppD_transporters"/>
    <property type="match status" value="2"/>
</dbReference>
<dbReference type="AlphaFoldDB" id="A0A919FGQ3"/>
<dbReference type="GO" id="GO:0055085">
    <property type="term" value="P:transmembrane transport"/>
    <property type="evidence" value="ECO:0007669"/>
    <property type="project" value="UniProtKB-ARBA"/>
</dbReference>
<evidence type="ECO:0000256" key="4">
    <source>
        <dbReference type="ARBA" id="ARBA00022840"/>
    </source>
</evidence>
<name>A0A919FGQ3_9MICO</name>
<comment type="caution">
    <text evidence="6">The sequence shown here is derived from an EMBL/GenBank/DDBJ whole genome shotgun (WGS) entry which is preliminary data.</text>
</comment>
<dbReference type="Pfam" id="PF08352">
    <property type="entry name" value="oligo_HPY"/>
    <property type="match status" value="1"/>
</dbReference>
<sequence>MTLSVQDITVRYGGKVAVDHVDLEVADGEVVAVVGESGCGKTSLARALAGLLPGSAEVSGRGVLRSDRHPDLDLGAVEDWRGIRGRRIGIVPQGAMSGLSPIHRVEAQLREMLTVHDGTAEPGDLLERVGLTARELHSYSHQLSGGQRQRVAIALALAGDPDLLIADEPTTGLDAVMQGKVLGLIASLGISTLIVSHDMAGLLPYADRFAVMYAGRLAEVVPVTSLHQGRHHPYTAGLLAATPSTDRTVTWASISGSAPPLDDLPEGCRFAPRCPVAADECRTTVPDLRVVGDGAVACHRVEVATDVGYPAVPRAAGTCGDPVLTMSGIQHTYRSRSRTTTALNGVDLTVGRGEIIGLVGESGSGKSTLARIALGLIRPSQGAVTLGKDEVTGSRGRRLRAVQRRVGFIHQDPYDSLHPGMKVAALIAEPLVIAKVPRGEHDGKIRSALAAAGLPESLLGRYPGQLSGGQRQRVSIARALVNDPELLVADEASSMLDVSTRGGIATTLRSVATERGLAVVFVTHDMGEAIQSCDRIVVLRHGRVVEAGACGTISSSPEHEYTAQLLAASHH</sequence>
<dbReference type="InterPro" id="IPR017871">
    <property type="entry name" value="ABC_transporter-like_CS"/>
</dbReference>
<dbReference type="Proteomes" id="UP000627369">
    <property type="component" value="Unassembled WGS sequence"/>
</dbReference>
<dbReference type="InterPro" id="IPR013563">
    <property type="entry name" value="Oligopep_ABC_C"/>
</dbReference>
<dbReference type="PANTHER" id="PTHR43776:SF7">
    <property type="entry name" value="D,D-DIPEPTIDE TRANSPORT ATP-BINDING PROTEIN DDPF-RELATED"/>
    <property type="match status" value="1"/>
</dbReference>
<dbReference type="NCBIfam" id="TIGR01727">
    <property type="entry name" value="oligo_HPY"/>
    <property type="match status" value="1"/>
</dbReference>
<dbReference type="InterPro" id="IPR027417">
    <property type="entry name" value="P-loop_NTPase"/>
</dbReference>
<proteinExistence type="inferred from homology"/>
<evidence type="ECO:0000259" key="5">
    <source>
        <dbReference type="PROSITE" id="PS50893"/>
    </source>
</evidence>
<feature type="domain" description="ABC transporter" evidence="5">
    <location>
        <begin position="3"/>
        <end position="239"/>
    </location>
</feature>
<evidence type="ECO:0000256" key="2">
    <source>
        <dbReference type="ARBA" id="ARBA00022448"/>
    </source>
</evidence>
<keyword evidence="4 6" id="KW-0067">ATP-binding</keyword>
<keyword evidence="3" id="KW-0547">Nucleotide-binding</keyword>
<dbReference type="SUPFAM" id="SSF52540">
    <property type="entry name" value="P-loop containing nucleoside triphosphate hydrolases"/>
    <property type="match status" value="2"/>
</dbReference>
<dbReference type="RefSeq" id="WP_189667409.1">
    <property type="nucleotide sequence ID" value="NZ_BNAS01000001.1"/>
</dbReference>
<dbReference type="PROSITE" id="PS50893">
    <property type="entry name" value="ABC_TRANSPORTER_2"/>
    <property type="match status" value="2"/>
</dbReference>
<dbReference type="SMART" id="SM00382">
    <property type="entry name" value="AAA"/>
    <property type="match status" value="2"/>
</dbReference>
<dbReference type="GO" id="GO:0015833">
    <property type="term" value="P:peptide transport"/>
    <property type="evidence" value="ECO:0007669"/>
    <property type="project" value="InterPro"/>
</dbReference>
<dbReference type="EMBL" id="BNAS01000001">
    <property type="protein sequence ID" value="GHH64802.1"/>
    <property type="molecule type" value="Genomic_DNA"/>
</dbReference>
<evidence type="ECO:0000313" key="7">
    <source>
        <dbReference type="Proteomes" id="UP000627369"/>
    </source>
</evidence>
<reference evidence="6" key="1">
    <citation type="journal article" date="2014" name="Int. J. Syst. Evol. Microbiol.">
        <title>Complete genome sequence of Corynebacterium casei LMG S-19264T (=DSM 44701T), isolated from a smear-ripened cheese.</title>
        <authorList>
            <consortium name="US DOE Joint Genome Institute (JGI-PGF)"/>
            <person name="Walter F."/>
            <person name="Albersmeier A."/>
            <person name="Kalinowski J."/>
            <person name="Ruckert C."/>
        </authorList>
    </citation>
    <scope>NUCLEOTIDE SEQUENCE</scope>
    <source>
        <strain evidence="6">CGMCC 4.7398</strain>
    </source>
</reference>
<comment type="similarity">
    <text evidence="1">Belongs to the ABC transporter superfamily.</text>
</comment>
<evidence type="ECO:0000256" key="1">
    <source>
        <dbReference type="ARBA" id="ARBA00005417"/>
    </source>
</evidence>
<dbReference type="InterPro" id="IPR003439">
    <property type="entry name" value="ABC_transporter-like_ATP-bd"/>
</dbReference>
<dbReference type="Gene3D" id="3.40.50.300">
    <property type="entry name" value="P-loop containing nucleotide triphosphate hydrolases"/>
    <property type="match status" value="2"/>
</dbReference>
<organism evidence="6 7">
    <name type="scientific">Promicromonospora soli</name>
    <dbReference type="NCBI Taxonomy" id="2035533"/>
    <lineage>
        <taxon>Bacteria</taxon>
        <taxon>Bacillati</taxon>
        <taxon>Actinomycetota</taxon>
        <taxon>Actinomycetes</taxon>
        <taxon>Micrococcales</taxon>
        <taxon>Promicromonosporaceae</taxon>
        <taxon>Promicromonospora</taxon>
    </lineage>
</organism>
<dbReference type="InterPro" id="IPR050319">
    <property type="entry name" value="ABC_transp_ATP-bind"/>
</dbReference>
<keyword evidence="2" id="KW-0813">Transport</keyword>
<feature type="domain" description="ABC transporter" evidence="5">
    <location>
        <begin position="324"/>
        <end position="566"/>
    </location>
</feature>
<gene>
    <name evidence="6" type="primary">oppD</name>
    <name evidence="6" type="ORF">GCM10017772_01890</name>
</gene>
<dbReference type="PANTHER" id="PTHR43776">
    <property type="entry name" value="TRANSPORT ATP-BINDING PROTEIN"/>
    <property type="match status" value="1"/>
</dbReference>
<protein>
    <submittedName>
        <fullName evidence="6">ABC transporter ATP-binding protein</fullName>
    </submittedName>
</protein>
<dbReference type="GO" id="GO:0005524">
    <property type="term" value="F:ATP binding"/>
    <property type="evidence" value="ECO:0007669"/>
    <property type="project" value="UniProtKB-KW"/>
</dbReference>
<dbReference type="PROSITE" id="PS00211">
    <property type="entry name" value="ABC_TRANSPORTER_1"/>
    <property type="match status" value="2"/>
</dbReference>
<dbReference type="GO" id="GO:0016887">
    <property type="term" value="F:ATP hydrolysis activity"/>
    <property type="evidence" value="ECO:0007669"/>
    <property type="project" value="InterPro"/>
</dbReference>
<evidence type="ECO:0000313" key="6">
    <source>
        <dbReference type="EMBL" id="GHH64802.1"/>
    </source>
</evidence>
<dbReference type="InterPro" id="IPR003593">
    <property type="entry name" value="AAA+_ATPase"/>
</dbReference>